<dbReference type="OrthoDB" id="685351at2759"/>
<protein>
    <recommendedName>
        <fullName evidence="3">Reverse transcriptase</fullName>
    </recommendedName>
</protein>
<accession>A0A8T3CBK2</accession>
<gene>
    <name evidence="1" type="ORF">KFK09_001679</name>
</gene>
<evidence type="ECO:0000313" key="2">
    <source>
        <dbReference type="Proteomes" id="UP000829196"/>
    </source>
</evidence>
<dbReference type="Proteomes" id="UP000829196">
    <property type="component" value="Unassembled WGS sequence"/>
</dbReference>
<keyword evidence="2" id="KW-1185">Reference proteome</keyword>
<dbReference type="PANTHER" id="PTHR33710">
    <property type="entry name" value="BNAC02G09200D PROTEIN"/>
    <property type="match status" value="1"/>
</dbReference>
<evidence type="ECO:0008006" key="3">
    <source>
        <dbReference type="Google" id="ProtNLM"/>
    </source>
</evidence>
<dbReference type="AlphaFoldDB" id="A0A8T3CBK2"/>
<evidence type="ECO:0000313" key="1">
    <source>
        <dbReference type="EMBL" id="KAI0529132.1"/>
    </source>
</evidence>
<organism evidence="1 2">
    <name type="scientific">Dendrobium nobile</name>
    <name type="common">Orchid</name>
    <dbReference type="NCBI Taxonomy" id="94219"/>
    <lineage>
        <taxon>Eukaryota</taxon>
        <taxon>Viridiplantae</taxon>
        <taxon>Streptophyta</taxon>
        <taxon>Embryophyta</taxon>
        <taxon>Tracheophyta</taxon>
        <taxon>Spermatophyta</taxon>
        <taxon>Magnoliopsida</taxon>
        <taxon>Liliopsida</taxon>
        <taxon>Asparagales</taxon>
        <taxon>Orchidaceae</taxon>
        <taxon>Epidendroideae</taxon>
        <taxon>Malaxideae</taxon>
        <taxon>Dendrobiinae</taxon>
        <taxon>Dendrobium</taxon>
    </lineage>
</organism>
<name>A0A8T3CBK2_DENNO</name>
<comment type="caution">
    <text evidence="1">The sequence shown here is derived from an EMBL/GenBank/DDBJ whole genome shotgun (WGS) entry which is preliminary data.</text>
</comment>
<dbReference type="PANTHER" id="PTHR33710:SF71">
    <property type="entry name" value="ENDONUCLEASE_EXONUCLEASE_PHOSPHATASE DOMAIN-CONTAINING PROTEIN"/>
    <property type="match status" value="1"/>
</dbReference>
<dbReference type="EMBL" id="JAGYWB010000002">
    <property type="protein sequence ID" value="KAI0529132.1"/>
    <property type="molecule type" value="Genomic_DNA"/>
</dbReference>
<sequence length="260" mass="30800">MNEFDYHDVRIIGPKYTWCNNKCGNAQIWERLYRCLLNSKALELVPQVANRHVAQVASDHYPVVFQIFTKEFQKSKMLRFEDLWLSYHASFNVVNKAWSKLVEGDPMEVLNKKFHKMLRALFFWSRDKHQNLLELKEKLKKEVADLQNVEMNGEVSADETHLLLKIKVHDLNVTLARLNMWWRQRVKVKWLEEGDTNSTFFHAFANDRRNGNFIKQVKNEVGELVTDQDAIEETFLIFFFLKSGRKGAVCFLDGRRQYIP</sequence>
<reference evidence="1" key="1">
    <citation type="journal article" date="2022" name="Front. Genet.">
        <title>Chromosome-Scale Assembly of the Dendrobium nobile Genome Provides Insights Into the Molecular Mechanism of the Biosynthesis of the Medicinal Active Ingredient of Dendrobium.</title>
        <authorList>
            <person name="Xu Q."/>
            <person name="Niu S.-C."/>
            <person name="Li K.-L."/>
            <person name="Zheng P.-J."/>
            <person name="Zhang X.-J."/>
            <person name="Jia Y."/>
            <person name="Liu Y."/>
            <person name="Niu Y.-X."/>
            <person name="Yu L.-H."/>
            <person name="Chen D.-F."/>
            <person name="Zhang G.-Q."/>
        </authorList>
    </citation>
    <scope>NUCLEOTIDE SEQUENCE</scope>
    <source>
        <tissue evidence="1">Leaf</tissue>
    </source>
</reference>
<proteinExistence type="predicted"/>